<evidence type="ECO:0000313" key="10">
    <source>
        <dbReference type="Proteomes" id="UP000490939"/>
    </source>
</evidence>
<dbReference type="InterPro" id="IPR016169">
    <property type="entry name" value="FAD-bd_PCMH_sub2"/>
</dbReference>
<organism evidence="8 10">
    <name type="scientific">Venturia inaequalis</name>
    <name type="common">Apple scab fungus</name>
    <dbReference type="NCBI Taxonomy" id="5025"/>
    <lineage>
        <taxon>Eukaryota</taxon>
        <taxon>Fungi</taxon>
        <taxon>Dikarya</taxon>
        <taxon>Ascomycota</taxon>
        <taxon>Pezizomycotina</taxon>
        <taxon>Dothideomycetes</taxon>
        <taxon>Pleosporomycetidae</taxon>
        <taxon>Venturiales</taxon>
        <taxon>Venturiaceae</taxon>
        <taxon>Venturia</taxon>
    </lineage>
</organism>
<evidence type="ECO:0000256" key="5">
    <source>
        <dbReference type="SAM" id="SignalP"/>
    </source>
</evidence>
<dbReference type="InterPro" id="IPR036318">
    <property type="entry name" value="FAD-bd_PCMH-like_sf"/>
</dbReference>
<reference evidence="8 10" key="1">
    <citation type="submission" date="2019-07" db="EMBL/GenBank/DDBJ databases">
        <title>Venturia inaequalis Genome Resource.</title>
        <authorList>
            <person name="Lichtner F.J."/>
        </authorList>
    </citation>
    <scope>NUCLEOTIDE SEQUENCE [LARGE SCALE GENOMIC DNA]</scope>
    <source>
        <strain evidence="7 9">120213</strain>
        <strain evidence="8 10">DMI_063113</strain>
    </source>
</reference>
<dbReference type="InterPro" id="IPR006094">
    <property type="entry name" value="Oxid_FAD_bind_N"/>
</dbReference>
<dbReference type="AlphaFoldDB" id="A0A8H3Z9B3"/>
<dbReference type="InterPro" id="IPR050416">
    <property type="entry name" value="FAD-linked_Oxidoreductase"/>
</dbReference>
<keyword evidence="10" id="KW-1185">Reference proteome</keyword>
<evidence type="ECO:0000313" key="8">
    <source>
        <dbReference type="EMBL" id="KAE9990399.1"/>
    </source>
</evidence>
<evidence type="ECO:0000313" key="9">
    <source>
        <dbReference type="Proteomes" id="UP000447873"/>
    </source>
</evidence>
<keyword evidence="2" id="KW-0285">Flavoprotein</keyword>
<feature type="chain" id="PRO_5044691194" description="FAD-binding PCMH-type domain-containing protein" evidence="5">
    <location>
        <begin position="29"/>
        <end position="505"/>
    </location>
</feature>
<dbReference type="Proteomes" id="UP000447873">
    <property type="component" value="Unassembled WGS sequence"/>
</dbReference>
<proteinExistence type="inferred from homology"/>
<keyword evidence="3" id="KW-0274">FAD</keyword>
<dbReference type="InterPro" id="IPR016166">
    <property type="entry name" value="FAD-bd_PCMH"/>
</dbReference>
<keyword evidence="5" id="KW-0732">Signal</keyword>
<dbReference type="EMBL" id="WNWR01000139">
    <property type="protein sequence ID" value="KAE9990399.1"/>
    <property type="molecule type" value="Genomic_DNA"/>
</dbReference>
<accession>A0A8H3Z9B3</accession>
<comment type="caution">
    <text evidence="8">The sequence shown here is derived from an EMBL/GenBank/DDBJ whole genome shotgun (WGS) entry which is preliminary data.</text>
</comment>
<dbReference type="Pfam" id="PF01565">
    <property type="entry name" value="FAD_binding_4"/>
    <property type="match status" value="1"/>
</dbReference>
<evidence type="ECO:0000259" key="6">
    <source>
        <dbReference type="PROSITE" id="PS51387"/>
    </source>
</evidence>
<evidence type="ECO:0000256" key="4">
    <source>
        <dbReference type="ARBA" id="ARBA00023002"/>
    </source>
</evidence>
<gene>
    <name evidence="8" type="ORF">EG327_001443</name>
    <name evidence="7" type="ORF">EG328_007332</name>
</gene>
<evidence type="ECO:0000313" key="7">
    <source>
        <dbReference type="EMBL" id="KAE9968646.1"/>
    </source>
</evidence>
<dbReference type="GO" id="GO:0016491">
    <property type="term" value="F:oxidoreductase activity"/>
    <property type="evidence" value="ECO:0007669"/>
    <property type="project" value="UniProtKB-KW"/>
</dbReference>
<dbReference type="GO" id="GO:0071949">
    <property type="term" value="F:FAD binding"/>
    <property type="evidence" value="ECO:0007669"/>
    <property type="project" value="InterPro"/>
</dbReference>
<dbReference type="PROSITE" id="PS51387">
    <property type="entry name" value="FAD_PCMH"/>
    <property type="match status" value="1"/>
</dbReference>
<dbReference type="PANTHER" id="PTHR42973:SF13">
    <property type="entry name" value="FAD-BINDING PCMH-TYPE DOMAIN-CONTAINING PROTEIN"/>
    <property type="match status" value="1"/>
</dbReference>
<protein>
    <recommendedName>
        <fullName evidence="6">FAD-binding PCMH-type domain-containing protein</fullName>
    </recommendedName>
</protein>
<comment type="similarity">
    <text evidence="1">Belongs to the oxygen-dependent FAD-linked oxidoreductase family.</text>
</comment>
<evidence type="ECO:0000256" key="2">
    <source>
        <dbReference type="ARBA" id="ARBA00022630"/>
    </source>
</evidence>
<dbReference type="SUPFAM" id="SSF56176">
    <property type="entry name" value="FAD-binding/transporter-associated domain-like"/>
    <property type="match status" value="1"/>
</dbReference>
<feature type="signal peptide" evidence="5">
    <location>
        <begin position="1"/>
        <end position="28"/>
    </location>
</feature>
<dbReference type="PANTHER" id="PTHR42973">
    <property type="entry name" value="BINDING OXIDOREDUCTASE, PUTATIVE (AFU_ORTHOLOGUE AFUA_1G17690)-RELATED"/>
    <property type="match status" value="1"/>
</dbReference>
<dbReference type="Proteomes" id="UP000490939">
    <property type="component" value="Unassembled WGS sequence"/>
</dbReference>
<evidence type="ECO:0000256" key="1">
    <source>
        <dbReference type="ARBA" id="ARBA00005466"/>
    </source>
</evidence>
<feature type="domain" description="FAD-binding PCMH-type" evidence="6">
    <location>
        <begin position="64"/>
        <end position="235"/>
    </location>
</feature>
<sequence>MSFLSISSSISFVNIALLSSLFFSSVLAGTCSIVEQKYPDIQVLYPGSQRYSITTADYWSIGCAALKPQCVIYPRNAQQMSTVVKVLQETDEPWAVKSGGHNPNKWMASVQGGPLISTANLNEVIYNRPSQTIRFGPGQSWENITDALKPYGVAVVGGRLGNVGVGGYMLGGGLSFMSAEYGWAADNVVEFEVVTANGDILKATNSTNSDLFESLKGGGSMFGIVTSYTTHARPVGDVWGGWRIYTGGKSKEMLAAVRDFTENYPDPKAAIIATAEVTLGSLADIWVVFFWYNGPEPPKDTFKQFDNIRHIIDQTKTRTLDALMRFNDIFVLKNSIYTIGTETTVLPNKTVGAEVMEAFYDSWHKNAVSVKDVVGAVASIAFQPMPKVIPQISKASGGVVLDFDDKVDRIVFELDYSYWYAKDDARIDQIMQKTYTELGDTVRRFQQQGKLPEAHLPLFMNDMYFRQDFWGRLKNKDKHVATMKKYDPSGFMSNTKRTQGFYVRQ</sequence>
<evidence type="ECO:0000256" key="3">
    <source>
        <dbReference type="ARBA" id="ARBA00022827"/>
    </source>
</evidence>
<name>A0A8H3Z9B3_VENIN</name>
<dbReference type="EMBL" id="WNWS01000397">
    <property type="protein sequence ID" value="KAE9968646.1"/>
    <property type="molecule type" value="Genomic_DNA"/>
</dbReference>
<dbReference type="Gene3D" id="3.30.465.10">
    <property type="match status" value="1"/>
</dbReference>
<keyword evidence="4" id="KW-0560">Oxidoreductase</keyword>